<evidence type="ECO:0000313" key="4">
    <source>
        <dbReference type="EMBL" id="KZL74202.1"/>
    </source>
</evidence>
<evidence type="ECO:0000313" key="5">
    <source>
        <dbReference type="Proteomes" id="UP000076552"/>
    </source>
</evidence>
<dbReference type="Pfam" id="PF00023">
    <property type="entry name" value="Ank"/>
    <property type="match status" value="1"/>
</dbReference>
<reference evidence="4 5" key="1">
    <citation type="submission" date="2015-06" db="EMBL/GenBank/DDBJ databases">
        <title>Survival trade-offs in plant roots during colonization by closely related pathogenic and mutualistic fungi.</title>
        <authorList>
            <person name="Hacquard S."/>
            <person name="Kracher B."/>
            <person name="Hiruma K."/>
            <person name="Weinman A."/>
            <person name="Muench P."/>
            <person name="Garrido Oter R."/>
            <person name="Ver Loren van Themaat E."/>
            <person name="Dallerey J.-F."/>
            <person name="Damm U."/>
            <person name="Henrissat B."/>
            <person name="Lespinet O."/>
            <person name="Thon M."/>
            <person name="Kemen E."/>
            <person name="McHardy A.C."/>
            <person name="Schulze-Lefert P."/>
            <person name="O'Connell R.J."/>
        </authorList>
    </citation>
    <scope>NUCLEOTIDE SEQUENCE [LARGE SCALE GENOMIC DNA]</scope>
    <source>
        <strain evidence="4 5">0861</strain>
    </source>
</reference>
<keyword evidence="5" id="KW-1185">Reference proteome</keyword>
<accession>A0A166V5W2</accession>
<keyword evidence="2 3" id="KW-0040">ANK repeat</keyword>
<feature type="repeat" description="ANK" evidence="3">
    <location>
        <begin position="347"/>
        <end position="379"/>
    </location>
</feature>
<dbReference type="PROSITE" id="PS50088">
    <property type="entry name" value="ANK_REPEAT"/>
    <property type="match status" value="3"/>
</dbReference>
<feature type="repeat" description="ANK" evidence="3">
    <location>
        <begin position="502"/>
        <end position="534"/>
    </location>
</feature>
<dbReference type="InterPro" id="IPR002110">
    <property type="entry name" value="Ankyrin_rpt"/>
</dbReference>
<dbReference type="OrthoDB" id="341259at2759"/>
<evidence type="ECO:0000256" key="1">
    <source>
        <dbReference type="ARBA" id="ARBA00022737"/>
    </source>
</evidence>
<dbReference type="EMBL" id="LFIV01000035">
    <property type="protein sequence ID" value="KZL74202.1"/>
    <property type="molecule type" value="Genomic_DNA"/>
</dbReference>
<dbReference type="InterPro" id="IPR036770">
    <property type="entry name" value="Ankyrin_rpt-contain_sf"/>
</dbReference>
<dbReference type="Gene3D" id="1.25.40.20">
    <property type="entry name" value="Ankyrin repeat-containing domain"/>
    <property type="match status" value="5"/>
</dbReference>
<dbReference type="InterPro" id="IPR050889">
    <property type="entry name" value="Dendritic_Spine_Reg/Scaffold"/>
</dbReference>
<sequence>MHEGMKHRLHDYFDTADEALHACIRDGDLQQLRQLLRASPAPDIDYFHPGFGPPVHFAAWCGNLDAVELLLAAGADPLLVSYGELRLTAIGFAALKGHRHVVKRLWTVCSPEGHLRGAKPFQTCLVVAATSGHAAVVEDLLDQWDGWSQELKTEALLWATRRWHLSVATLLLSRASFERPTLQEALQAATAQKMMLSDESKVKYEGIDYVDQQQLIALLIDAGADPNSCPNNTPLLYKVAYNANLTGALKTLLEKGADPNKTNGAGKSALHVLALPVGSSQANTTLLNETAIRLLLQHGASVSQPDNEGECPLHWAAFGLDFRLFRLYLSSHPEQGWDSLLQLTTPNGENLLHFAAAGCRIEVMEFLLAQGLNINAKNSNGWTPLMCALTPIEWNPSKPVKSSADGLRAAQFLISHGAEANITTDEGWTPLHGLALHCDSDANGKAADLTNDLIARGVDPEARARLLSPAPKVVVPSLGLPWGYRLRGAMADPSTQRMVIRPALTPLYWAAERGAVGVIRTLLAHGVDVSSGDMDGISPTRMAFESKFLERQPALVDKIIELLLAAGAGF</sequence>
<organism evidence="4 5">
    <name type="scientific">Colletotrichum tofieldiae</name>
    <dbReference type="NCBI Taxonomy" id="708197"/>
    <lineage>
        <taxon>Eukaryota</taxon>
        <taxon>Fungi</taxon>
        <taxon>Dikarya</taxon>
        <taxon>Ascomycota</taxon>
        <taxon>Pezizomycotina</taxon>
        <taxon>Sordariomycetes</taxon>
        <taxon>Hypocreomycetidae</taxon>
        <taxon>Glomerellales</taxon>
        <taxon>Glomerellaceae</taxon>
        <taxon>Colletotrichum</taxon>
        <taxon>Colletotrichum spaethianum species complex</taxon>
    </lineage>
</organism>
<dbReference type="STRING" id="708197.A0A166V5W2"/>
<keyword evidence="1" id="KW-0677">Repeat</keyword>
<name>A0A166V5W2_9PEZI</name>
<dbReference type="SUPFAM" id="SSF48403">
    <property type="entry name" value="Ankyrin repeat"/>
    <property type="match status" value="2"/>
</dbReference>
<proteinExistence type="predicted"/>
<dbReference type="PANTHER" id="PTHR24166:SF48">
    <property type="entry name" value="PROTEIN VAPYRIN"/>
    <property type="match status" value="1"/>
</dbReference>
<dbReference type="SMART" id="SM00248">
    <property type="entry name" value="ANK"/>
    <property type="match status" value="8"/>
</dbReference>
<dbReference type="Proteomes" id="UP000076552">
    <property type="component" value="Unassembled WGS sequence"/>
</dbReference>
<gene>
    <name evidence="4" type="ORF">CT0861_01794</name>
</gene>
<feature type="repeat" description="ANK" evidence="3">
    <location>
        <begin position="54"/>
        <end position="82"/>
    </location>
</feature>
<dbReference type="PROSITE" id="PS50297">
    <property type="entry name" value="ANK_REP_REGION"/>
    <property type="match status" value="3"/>
</dbReference>
<dbReference type="PANTHER" id="PTHR24166">
    <property type="entry name" value="ROLLING PEBBLES, ISOFORM B"/>
    <property type="match status" value="1"/>
</dbReference>
<protein>
    <submittedName>
        <fullName evidence="4">Ankyrin repeat protein</fullName>
    </submittedName>
</protein>
<dbReference type="Pfam" id="PF12796">
    <property type="entry name" value="Ank_2"/>
    <property type="match status" value="2"/>
</dbReference>
<dbReference type="AlphaFoldDB" id="A0A166V5W2"/>
<evidence type="ECO:0000256" key="2">
    <source>
        <dbReference type="ARBA" id="ARBA00023043"/>
    </source>
</evidence>
<comment type="caution">
    <text evidence="4">The sequence shown here is derived from an EMBL/GenBank/DDBJ whole genome shotgun (WGS) entry which is preliminary data.</text>
</comment>
<dbReference type="Pfam" id="PF13637">
    <property type="entry name" value="Ank_4"/>
    <property type="match status" value="1"/>
</dbReference>
<evidence type="ECO:0000256" key="3">
    <source>
        <dbReference type="PROSITE-ProRule" id="PRU00023"/>
    </source>
</evidence>